<reference evidence="1" key="2">
    <citation type="journal article" date="2022" name="New Phytol.">
        <title>Evolutionary transition to the ectomycorrhizal habit in the genomes of a hyperdiverse lineage of mushroom-forming fungi.</title>
        <authorList>
            <person name="Looney B."/>
            <person name="Miyauchi S."/>
            <person name="Morin E."/>
            <person name="Drula E."/>
            <person name="Courty P.E."/>
            <person name="Kohler A."/>
            <person name="Kuo A."/>
            <person name="LaButti K."/>
            <person name="Pangilinan J."/>
            <person name="Lipzen A."/>
            <person name="Riley R."/>
            <person name="Andreopoulos W."/>
            <person name="He G."/>
            <person name="Johnson J."/>
            <person name="Nolan M."/>
            <person name="Tritt A."/>
            <person name="Barry K.W."/>
            <person name="Grigoriev I.V."/>
            <person name="Nagy L.G."/>
            <person name="Hibbett D."/>
            <person name="Henrissat B."/>
            <person name="Matheny P.B."/>
            <person name="Labbe J."/>
            <person name="Martin F.M."/>
        </authorList>
    </citation>
    <scope>NUCLEOTIDE SEQUENCE</scope>
    <source>
        <strain evidence="1">FP105234-sp</strain>
    </source>
</reference>
<keyword evidence="2" id="KW-1185">Reference proteome</keyword>
<gene>
    <name evidence="1" type="ORF">FA95DRAFT_1606667</name>
</gene>
<proteinExistence type="predicted"/>
<organism evidence="1 2">
    <name type="scientific">Auriscalpium vulgare</name>
    <dbReference type="NCBI Taxonomy" id="40419"/>
    <lineage>
        <taxon>Eukaryota</taxon>
        <taxon>Fungi</taxon>
        <taxon>Dikarya</taxon>
        <taxon>Basidiomycota</taxon>
        <taxon>Agaricomycotina</taxon>
        <taxon>Agaricomycetes</taxon>
        <taxon>Russulales</taxon>
        <taxon>Auriscalpiaceae</taxon>
        <taxon>Auriscalpium</taxon>
    </lineage>
</organism>
<comment type="caution">
    <text evidence="1">The sequence shown here is derived from an EMBL/GenBank/DDBJ whole genome shotgun (WGS) entry which is preliminary data.</text>
</comment>
<name>A0ACB8RS71_9AGAM</name>
<accession>A0ACB8RS71</accession>
<sequence length="143" mass="15877">MSTHHDYRPHRSQEQNHAPPPPPPKDAPSRPAEDQFDDDDGDDDRVDLQSIVSLPPLPPLPAPEVDASLDLDLDSILGPSNASFEKVQKRASNVLKLSEENDKLKAELRAMTERIEAAERRRADLERRAREAAGQNERAASSS</sequence>
<dbReference type="Proteomes" id="UP000814033">
    <property type="component" value="Unassembled WGS sequence"/>
</dbReference>
<evidence type="ECO:0000313" key="1">
    <source>
        <dbReference type="EMBL" id="KAI0046692.1"/>
    </source>
</evidence>
<dbReference type="EMBL" id="MU275919">
    <property type="protein sequence ID" value="KAI0046692.1"/>
    <property type="molecule type" value="Genomic_DNA"/>
</dbReference>
<protein>
    <submittedName>
        <fullName evidence="1">Uncharacterized protein</fullName>
    </submittedName>
</protein>
<reference evidence="1" key="1">
    <citation type="submission" date="2021-02" db="EMBL/GenBank/DDBJ databases">
        <authorList>
            <consortium name="DOE Joint Genome Institute"/>
            <person name="Ahrendt S."/>
            <person name="Looney B.P."/>
            <person name="Miyauchi S."/>
            <person name="Morin E."/>
            <person name="Drula E."/>
            <person name="Courty P.E."/>
            <person name="Chicoki N."/>
            <person name="Fauchery L."/>
            <person name="Kohler A."/>
            <person name="Kuo A."/>
            <person name="Labutti K."/>
            <person name="Pangilinan J."/>
            <person name="Lipzen A."/>
            <person name="Riley R."/>
            <person name="Andreopoulos W."/>
            <person name="He G."/>
            <person name="Johnson J."/>
            <person name="Barry K.W."/>
            <person name="Grigoriev I.V."/>
            <person name="Nagy L."/>
            <person name="Hibbett D."/>
            <person name="Henrissat B."/>
            <person name="Matheny P.B."/>
            <person name="Labbe J."/>
            <person name="Martin F."/>
        </authorList>
    </citation>
    <scope>NUCLEOTIDE SEQUENCE</scope>
    <source>
        <strain evidence="1">FP105234-sp</strain>
    </source>
</reference>
<evidence type="ECO:0000313" key="2">
    <source>
        <dbReference type="Proteomes" id="UP000814033"/>
    </source>
</evidence>